<keyword evidence="3" id="KW-1185">Reference proteome</keyword>
<dbReference type="PROSITE" id="PS51257">
    <property type="entry name" value="PROKAR_LIPOPROTEIN"/>
    <property type="match status" value="1"/>
</dbReference>
<proteinExistence type="predicted"/>
<keyword evidence="1" id="KW-0732">Signal</keyword>
<dbReference type="Proteomes" id="UP000236742">
    <property type="component" value="Unassembled WGS sequence"/>
</dbReference>
<evidence type="ECO:0008006" key="4">
    <source>
        <dbReference type="Google" id="ProtNLM"/>
    </source>
</evidence>
<name>A0A1H5V2J8_9RHOB</name>
<organism evidence="2 3">
    <name type="scientific">Jhaorihella thermophila</name>
    <dbReference type="NCBI Taxonomy" id="488547"/>
    <lineage>
        <taxon>Bacteria</taxon>
        <taxon>Pseudomonadati</taxon>
        <taxon>Pseudomonadota</taxon>
        <taxon>Alphaproteobacteria</taxon>
        <taxon>Rhodobacterales</taxon>
        <taxon>Paracoccaceae</taxon>
        <taxon>Jhaorihella</taxon>
    </lineage>
</organism>
<dbReference type="RefSeq" id="WP_104007560.1">
    <property type="nucleotide sequence ID" value="NZ_FNVD01000005.1"/>
</dbReference>
<evidence type="ECO:0000313" key="3">
    <source>
        <dbReference type="Proteomes" id="UP000236742"/>
    </source>
</evidence>
<dbReference type="EMBL" id="FNVD01000005">
    <property type="protein sequence ID" value="SEF81380.1"/>
    <property type="molecule type" value="Genomic_DNA"/>
</dbReference>
<dbReference type="OrthoDB" id="5339359at2"/>
<accession>A0A1H5V2J8</accession>
<protein>
    <recommendedName>
        <fullName evidence="4">Lipoprotein</fullName>
    </recommendedName>
</protein>
<reference evidence="2 3" key="1">
    <citation type="submission" date="2016-10" db="EMBL/GenBank/DDBJ databases">
        <authorList>
            <person name="de Groot N.N."/>
        </authorList>
    </citation>
    <scope>NUCLEOTIDE SEQUENCE [LARGE SCALE GENOMIC DNA]</scope>
    <source>
        <strain evidence="2 3">DSM 23413</strain>
    </source>
</reference>
<evidence type="ECO:0000256" key="1">
    <source>
        <dbReference type="SAM" id="SignalP"/>
    </source>
</evidence>
<feature type="chain" id="PRO_5009286796" description="Lipoprotein" evidence="1">
    <location>
        <begin position="19"/>
        <end position="190"/>
    </location>
</feature>
<feature type="signal peptide" evidence="1">
    <location>
        <begin position="1"/>
        <end position="18"/>
    </location>
</feature>
<evidence type="ECO:0000313" key="2">
    <source>
        <dbReference type="EMBL" id="SEF81380.1"/>
    </source>
</evidence>
<gene>
    <name evidence="2" type="ORF">SAMN05421751_105106</name>
</gene>
<dbReference type="AlphaFoldDB" id="A0A1H5V2J8"/>
<sequence length="190" mass="21374">MTRLLSFFLLAAGLALTAACSRPEPTVAQADIDALAREIRALGPDVSAEEASRAAQIAYTYSLQLKKEYNVTDPPIIHNAKVINGFRERGLCNHWAEDLKKRLDRERFRTLVVHRAIAPPAGFHVIHHTAVISRRGDDIYHGVVVDPWRYGGLLYWAPTTQDDTYSWRPRSEVLQEMLEAKLARQAAVSD</sequence>